<dbReference type="AlphaFoldDB" id="X0W108"/>
<organism evidence="2">
    <name type="scientific">marine sediment metagenome</name>
    <dbReference type="NCBI Taxonomy" id="412755"/>
    <lineage>
        <taxon>unclassified sequences</taxon>
        <taxon>metagenomes</taxon>
        <taxon>ecological metagenomes</taxon>
    </lineage>
</organism>
<gene>
    <name evidence="2" type="ORF">S01H1_59047</name>
</gene>
<evidence type="ECO:0000313" key="2">
    <source>
        <dbReference type="EMBL" id="GAG24444.1"/>
    </source>
</evidence>
<evidence type="ECO:0000259" key="1">
    <source>
        <dbReference type="Pfam" id="PF18724"/>
    </source>
</evidence>
<sequence>MMAKRQPVKDISWYDFGVDMFVTHDLDPVYSALAMTTMPDDTLKRWLLAYWCYYSAGVASKVAEAGSDKFYDLMWQGSGLDGAEKWPRGMERRYFYGDSAANLLNGLEEYGSPEKIADVMTCHTDFLDIFNNVKSFTGFGPWMGWKIADMAERVLCYNVDFSDSELGIYKDPVQGAAFIVYGDKHHDMPLDEL</sequence>
<comment type="caution">
    <text evidence="2">The sequence shown here is derived from an EMBL/GenBank/DDBJ whole genome shotgun (WGS) entry which is preliminary data.</text>
</comment>
<dbReference type="EMBL" id="BARS01038597">
    <property type="protein sequence ID" value="GAG24444.1"/>
    <property type="molecule type" value="Genomic_DNA"/>
</dbReference>
<protein>
    <recommendedName>
        <fullName evidence="1">Amino acid:DNA transferase domain-containing protein</fullName>
    </recommendedName>
</protein>
<dbReference type="InterPro" id="IPR040741">
    <property type="entry name" value="ADDT"/>
</dbReference>
<reference evidence="2" key="1">
    <citation type="journal article" date="2014" name="Front. Microbiol.">
        <title>High frequency of phylogenetically diverse reductive dehalogenase-homologous genes in deep subseafloor sedimentary metagenomes.</title>
        <authorList>
            <person name="Kawai M."/>
            <person name="Futagami T."/>
            <person name="Toyoda A."/>
            <person name="Takaki Y."/>
            <person name="Nishi S."/>
            <person name="Hori S."/>
            <person name="Arai W."/>
            <person name="Tsubouchi T."/>
            <person name="Morono Y."/>
            <person name="Uchiyama I."/>
            <person name="Ito T."/>
            <person name="Fujiyama A."/>
            <person name="Inagaki F."/>
            <person name="Takami H."/>
        </authorList>
    </citation>
    <scope>NUCLEOTIDE SEQUENCE</scope>
    <source>
        <strain evidence="2">Expedition CK06-06</strain>
    </source>
</reference>
<name>X0W108_9ZZZZ</name>
<feature type="non-terminal residue" evidence="2">
    <location>
        <position position="193"/>
    </location>
</feature>
<proteinExistence type="predicted"/>
<feature type="domain" description="Amino acid:DNA transferase" evidence="1">
    <location>
        <begin position="28"/>
        <end position="186"/>
    </location>
</feature>
<accession>X0W108</accession>
<dbReference type="Pfam" id="PF18724">
    <property type="entry name" value="ADDT"/>
    <property type="match status" value="1"/>
</dbReference>